<dbReference type="AlphaFoldDB" id="A0A1N7P5V5"/>
<evidence type="ECO:0000313" key="2">
    <source>
        <dbReference type="Proteomes" id="UP000186795"/>
    </source>
</evidence>
<reference evidence="2" key="1">
    <citation type="submission" date="2017-01" db="EMBL/GenBank/DDBJ databases">
        <authorList>
            <person name="Varghese N."/>
            <person name="Submissions S."/>
        </authorList>
    </citation>
    <scope>NUCLEOTIDE SEQUENCE [LARGE SCALE GENOMIC DNA]</scope>
    <source>
        <strain evidence="2">DSM 45196</strain>
    </source>
</reference>
<protein>
    <submittedName>
        <fullName evidence="1">Uncharacterized protein</fullName>
    </submittedName>
</protein>
<evidence type="ECO:0000313" key="1">
    <source>
        <dbReference type="EMBL" id="SIT05938.1"/>
    </source>
</evidence>
<proteinExistence type="predicted"/>
<organism evidence="1 2">
    <name type="scientific">Kroppenstedtia eburnea</name>
    <dbReference type="NCBI Taxonomy" id="714067"/>
    <lineage>
        <taxon>Bacteria</taxon>
        <taxon>Bacillati</taxon>
        <taxon>Bacillota</taxon>
        <taxon>Bacilli</taxon>
        <taxon>Bacillales</taxon>
        <taxon>Thermoactinomycetaceae</taxon>
        <taxon>Kroppenstedtia</taxon>
    </lineage>
</organism>
<name>A0A1N7P5V5_9BACL</name>
<keyword evidence="2" id="KW-1185">Reference proteome</keyword>
<accession>A0A1N7P5V5</accession>
<dbReference type="Proteomes" id="UP000186795">
    <property type="component" value="Unassembled WGS sequence"/>
</dbReference>
<sequence>MSGPEHRTGFFCGDWQNKKTFTKVHFTTKINFNDQIIFIKIRPETGRGTNRSRWDV</sequence>
<dbReference type="EMBL" id="FTOD01000011">
    <property type="protein sequence ID" value="SIT05938.1"/>
    <property type="molecule type" value="Genomic_DNA"/>
</dbReference>
<gene>
    <name evidence="1" type="ORF">SAMN05421790_11191</name>
</gene>